<dbReference type="AlphaFoldDB" id="A0A7Y5Z2P4"/>
<gene>
    <name evidence="2" type="ORF">HNO91_05885</name>
</gene>
<evidence type="ECO:0000259" key="1">
    <source>
        <dbReference type="Pfam" id="PF20280"/>
    </source>
</evidence>
<dbReference type="Pfam" id="PF20280">
    <property type="entry name" value="CTD4"/>
    <property type="match status" value="1"/>
</dbReference>
<dbReference type="RefSeq" id="WP_175361930.1">
    <property type="nucleotide sequence ID" value="NZ_JABFMR010000003.1"/>
</dbReference>
<dbReference type="Proteomes" id="UP000536720">
    <property type="component" value="Unassembled WGS sequence"/>
</dbReference>
<sequence>MTTIIDDIKAHTILVENGSGVLVQPMDESHTYILTAKHVIEIAKDSKTYKGAENISARRADGTEFTVRSVHIHPDIDAALLALDFIGNITIPLSLTAPKRGDKVIVCGSPTKRRNENIDSVREFDGIIKRYGATDWELFAESHVDYEEVVGISGGGLFLEQNDSAFLLGVETSISGLRDIENTNRIEGVTLKAFQEILLFARGEGFALPDLLPLHLGSFSSSISSTFDLRDGTDPETVAFVRKVLHGVAKKLIDNNAPQPLAIKKGYESRLLISGRDLDELLDQKLWASYLEYLIISTIVDDKDQVSIDYILELNGRRRFFYASTDGSWTTLLQNVFKSDLMGLRKSGRIIIATKGTASRACPNQITLKSIIPDISRADLGDYRIDSIFKSFEEADFKIMHIAGMAQECIIDKEHEFQKFDNTSISELVSKLKAEFNEFL</sequence>
<organism evidence="2 3">
    <name type="scientific">Pseudomonas corrugata</name>
    <dbReference type="NCBI Taxonomy" id="47879"/>
    <lineage>
        <taxon>Bacteria</taxon>
        <taxon>Pseudomonadati</taxon>
        <taxon>Pseudomonadota</taxon>
        <taxon>Gammaproteobacteria</taxon>
        <taxon>Pseudomonadales</taxon>
        <taxon>Pseudomonadaceae</taxon>
        <taxon>Pseudomonas</taxon>
    </lineage>
</organism>
<name>A0A7Y5Z2P4_9PSED</name>
<proteinExistence type="predicted"/>
<dbReference type="InterPro" id="IPR009003">
    <property type="entry name" value="Peptidase_S1_PA"/>
</dbReference>
<dbReference type="Pfam" id="PF13365">
    <property type="entry name" value="Trypsin_2"/>
    <property type="match status" value="1"/>
</dbReference>
<comment type="caution">
    <text evidence="2">The sequence shown here is derived from an EMBL/GenBank/DDBJ whole genome shotgun (WGS) entry which is preliminary data.</text>
</comment>
<dbReference type="EMBL" id="JABFMR010000003">
    <property type="protein sequence ID" value="NUT85938.1"/>
    <property type="molecule type" value="Genomic_DNA"/>
</dbReference>
<dbReference type="SUPFAM" id="SSF50494">
    <property type="entry name" value="Trypsin-like serine proteases"/>
    <property type="match status" value="1"/>
</dbReference>
<protein>
    <submittedName>
        <fullName evidence="2">Trypsin-like peptidase domain-containing protein</fullName>
    </submittedName>
</protein>
<reference evidence="2 3" key="1">
    <citation type="journal article" date="2020" name="Front. Plant Sci.">
        <title>Isolation of Rhizosphere Bacteria That Improve Quality and Water Stress Tolerance in Greenhouse Ornamentals.</title>
        <authorList>
            <person name="Nordstedt N.P."/>
            <person name="Jones M.L."/>
        </authorList>
    </citation>
    <scope>NUCLEOTIDE SEQUENCE [LARGE SCALE GENOMIC DNA]</scope>
    <source>
        <strain evidence="2 3">C7D2</strain>
    </source>
</reference>
<dbReference type="Gene3D" id="2.40.10.120">
    <property type="match status" value="1"/>
</dbReference>
<accession>A0A7Y5Z2P4</accession>
<evidence type="ECO:0000313" key="3">
    <source>
        <dbReference type="Proteomes" id="UP000536720"/>
    </source>
</evidence>
<dbReference type="InterPro" id="IPR046916">
    <property type="entry name" value="ABC-3C_CTD4"/>
</dbReference>
<evidence type="ECO:0000313" key="2">
    <source>
        <dbReference type="EMBL" id="NUT85938.1"/>
    </source>
</evidence>
<feature type="domain" description="ABC-three component systems C-terminal" evidence="1">
    <location>
        <begin position="189"/>
        <end position="411"/>
    </location>
</feature>